<protein>
    <submittedName>
        <fullName evidence="2">PET domain-containing protein</fullName>
    </submittedName>
</protein>
<keyword evidence="1" id="KW-1185">Reference proteome</keyword>
<reference evidence="2" key="1">
    <citation type="submission" date="2016-11" db="UniProtKB">
        <authorList>
            <consortium name="WormBaseParasite"/>
        </authorList>
    </citation>
    <scope>IDENTIFICATION</scope>
</reference>
<evidence type="ECO:0000313" key="1">
    <source>
        <dbReference type="Proteomes" id="UP000095287"/>
    </source>
</evidence>
<sequence>MSPTPFSSSKLPPKFFEAMRLPKHLESLPPEYENVFKLDPEKEKALLRDNHVAPIREDVCRIRDLESLRAEYETAMKKKAVEVMQQKEKSEDERQGSQ</sequence>
<dbReference type="WBParaSite" id="L893_g22354.t1">
    <property type="protein sequence ID" value="L893_g22354.t1"/>
    <property type="gene ID" value="L893_g22354"/>
</dbReference>
<proteinExistence type="predicted"/>
<name>A0A1I7Z361_9BILA</name>
<evidence type="ECO:0000313" key="2">
    <source>
        <dbReference type="WBParaSite" id="L893_g22354.t1"/>
    </source>
</evidence>
<organism evidence="1 2">
    <name type="scientific">Steinernema glaseri</name>
    <dbReference type="NCBI Taxonomy" id="37863"/>
    <lineage>
        <taxon>Eukaryota</taxon>
        <taxon>Metazoa</taxon>
        <taxon>Ecdysozoa</taxon>
        <taxon>Nematoda</taxon>
        <taxon>Chromadorea</taxon>
        <taxon>Rhabditida</taxon>
        <taxon>Tylenchina</taxon>
        <taxon>Panagrolaimomorpha</taxon>
        <taxon>Strongyloidoidea</taxon>
        <taxon>Steinernematidae</taxon>
        <taxon>Steinernema</taxon>
    </lineage>
</organism>
<accession>A0A1I7Z361</accession>
<dbReference type="AlphaFoldDB" id="A0A1I7Z361"/>
<dbReference type="Proteomes" id="UP000095287">
    <property type="component" value="Unplaced"/>
</dbReference>